<dbReference type="AlphaFoldDB" id="A0AAX4H7V9"/>
<keyword evidence="3" id="KW-1185">Reference proteome</keyword>
<evidence type="ECO:0000313" key="3">
    <source>
        <dbReference type="Proteomes" id="UP001338582"/>
    </source>
</evidence>
<dbReference type="PANTHER" id="PTHR38699:SF1">
    <property type="entry name" value="MITOPHAGY RECEPTOR ATG43"/>
    <property type="match status" value="1"/>
</dbReference>
<dbReference type="GeneID" id="88172624"/>
<dbReference type="GO" id="GO:0140580">
    <property type="term" value="F:mitochondrion autophagosome adaptor activity"/>
    <property type="evidence" value="ECO:0007669"/>
    <property type="project" value="InterPro"/>
</dbReference>
<dbReference type="PANTHER" id="PTHR38699">
    <property type="entry name" value="CHROMOSOME 1, WHOLE GENOME SHOTGUN SEQUENCE"/>
    <property type="match status" value="1"/>
</dbReference>
<gene>
    <name evidence="2" type="ORF">PUMCH_001559</name>
</gene>
<dbReference type="GO" id="GO:0000423">
    <property type="term" value="P:mitophagy"/>
    <property type="evidence" value="ECO:0007669"/>
    <property type="project" value="InterPro"/>
</dbReference>
<feature type="region of interest" description="Disordered" evidence="1">
    <location>
        <begin position="29"/>
        <end position="48"/>
    </location>
</feature>
<name>A0AAX4H7V9_9ASCO</name>
<feature type="compositionally biased region" description="Low complexity" evidence="1">
    <location>
        <begin position="29"/>
        <end position="40"/>
    </location>
</feature>
<protein>
    <submittedName>
        <fullName evidence="2">Uncharacterized protein</fullName>
    </submittedName>
</protein>
<dbReference type="EMBL" id="CP138895">
    <property type="protein sequence ID" value="WPK24291.1"/>
    <property type="molecule type" value="Genomic_DNA"/>
</dbReference>
<dbReference type="InterPro" id="IPR013898">
    <property type="entry name" value="Atg43"/>
</dbReference>
<accession>A0AAX4H7V9</accession>
<sequence>MASQIPIPDMRFEQTFLKSLQNYANIAQKSTKSSSKSSKSAPNSIESAAVDVARHKRTNGEVLNAETEELPALAPITPGIVIYAVLRDVVLRPLVDGFTWAMILILAKPTLRFVTAQGYQCGVWFSKMIGLRE</sequence>
<dbReference type="Proteomes" id="UP001338582">
    <property type="component" value="Chromosome 2"/>
</dbReference>
<evidence type="ECO:0000256" key="1">
    <source>
        <dbReference type="SAM" id="MobiDB-lite"/>
    </source>
</evidence>
<reference evidence="2 3" key="1">
    <citation type="submission" date="2023-10" db="EMBL/GenBank/DDBJ databases">
        <title>Draft Genome Sequence of Candida saopaulonensis from a very Premature Infant with Sepsis.</title>
        <authorList>
            <person name="Ning Y."/>
            <person name="Dai R."/>
            <person name="Xiao M."/>
            <person name="Xu Y."/>
            <person name="Yan Q."/>
            <person name="Zhang L."/>
        </authorList>
    </citation>
    <scope>NUCLEOTIDE SEQUENCE [LARGE SCALE GENOMIC DNA]</scope>
    <source>
        <strain evidence="2 3">19XY460</strain>
    </source>
</reference>
<organism evidence="2 3">
    <name type="scientific">Australozyma saopauloensis</name>
    <dbReference type="NCBI Taxonomy" id="291208"/>
    <lineage>
        <taxon>Eukaryota</taxon>
        <taxon>Fungi</taxon>
        <taxon>Dikarya</taxon>
        <taxon>Ascomycota</taxon>
        <taxon>Saccharomycotina</taxon>
        <taxon>Pichiomycetes</taxon>
        <taxon>Metschnikowiaceae</taxon>
        <taxon>Australozyma</taxon>
    </lineage>
</organism>
<dbReference type="RefSeq" id="XP_062876674.1">
    <property type="nucleotide sequence ID" value="XM_063020604.1"/>
</dbReference>
<proteinExistence type="predicted"/>
<dbReference type="KEGG" id="asau:88172624"/>
<evidence type="ECO:0000313" key="2">
    <source>
        <dbReference type="EMBL" id="WPK24291.1"/>
    </source>
</evidence>